<keyword evidence="2" id="KW-1185">Reference proteome</keyword>
<dbReference type="EMBL" id="RBNI01006244">
    <property type="protein sequence ID" value="RUP46164.1"/>
    <property type="molecule type" value="Genomic_DNA"/>
</dbReference>
<dbReference type="Proteomes" id="UP000268093">
    <property type="component" value="Unassembled WGS sequence"/>
</dbReference>
<name>A0A433D5R9_9FUNG</name>
<proteinExistence type="predicted"/>
<accession>A0A433D5R9</accession>
<protein>
    <submittedName>
        <fullName evidence="1">Uncharacterized protein</fullName>
    </submittedName>
</protein>
<gene>
    <name evidence="1" type="ORF">BC936DRAFT_147274</name>
</gene>
<dbReference type="AlphaFoldDB" id="A0A433D5R9"/>
<evidence type="ECO:0000313" key="2">
    <source>
        <dbReference type="Proteomes" id="UP000268093"/>
    </source>
</evidence>
<evidence type="ECO:0000313" key="1">
    <source>
        <dbReference type="EMBL" id="RUP46164.1"/>
    </source>
</evidence>
<comment type="caution">
    <text evidence="1">The sequence shown here is derived from an EMBL/GenBank/DDBJ whole genome shotgun (WGS) entry which is preliminary data.</text>
</comment>
<sequence length="132" mass="15479">MPRDKKNKPPKDPLSLDPDSLQQGELYICKIKLVKLALFEGWNDDMCCFSLLREESTPMRWSEARYLPGEFSAFEAFDPMGNPKLSLWENMHKPRISGNWFEKFEEARRKQRVWIAGIDRDDVDLVPPPHVD</sequence>
<organism evidence="1 2">
    <name type="scientific">Jimgerdemannia flammicorona</name>
    <dbReference type="NCBI Taxonomy" id="994334"/>
    <lineage>
        <taxon>Eukaryota</taxon>
        <taxon>Fungi</taxon>
        <taxon>Fungi incertae sedis</taxon>
        <taxon>Mucoromycota</taxon>
        <taxon>Mucoromycotina</taxon>
        <taxon>Endogonomycetes</taxon>
        <taxon>Endogonales</taxon>
        <taxon>Endogonaceae</taxon>
        <taxon>Jimgerdemannia</taxon>
    </lineage>
</organism>
<dbReference type="OrthoDB" id="2330750at2759"/>
<reference evidence="1 2" key="1">
    <citation type="journal article" date="2018" name="New Phytol.">
        <title>Phylogenomics of Endogonaceae and evolution of mycorrhizas within Mucoromycota.</title>
        <authorList>
            <person name="Chang Y."/>
            <person name="Desiro A."/>
            <person name="Na H."/>
            <person name="Sandor L."/>
            <person name="Lipzen A."/>
            <person name="Clum A."/>
            <person name="Barry K."/>
            <person name="Grigoriev I.V."/>
            <person name="Martin F.M."/>
            <person name="Stajich J.E."/>
            <person name="Smith M.E."/>
            <person name="Bonito G."/>
            <person name="Spatafora J.W."/>
        </authorList>
    </citation>
    <scope>NUCLEOTIDE SEQUENCE [LARGE SCALE GENOMIC DNA]</scope>
    <source>
        <strain evidence="1 2">GMNB39</strain>
    </source>
</reference>